<sequence length="355" mass="36966">MHAPRIDRRWLAVVPSTLILGWVFTRIGLPAGWVIAAILVAATAAVATGRSINLPGPASRAARAVIAILAAAPLTATPATQLVNFLIPGLVVSAATIGIGVAGGLLLHHAHREISRSTGVLSMLAGGASVMPFLARDTGADYRYVTLTQYLRLLAVMLSLPLAAMLIGFDTHPTADTATDFSWIGLLVLLIIMAVGQPVGTRLHVPAPSILGPMLLTVLAHTLLDDRLTLALPGAVTAVAFMAIGWMAGGALSVPALKSFARTLPATLLFIAALMAGCAATALLLTWWLGVPYLDAYLATSPGGLETALIIADEADSGPVVAAVQIIRLIGVLILAGWMPQVLHRIARVRHPARR</sequence>
<keyword evidence="1" id="KW-0472">Membrane</keyword>
<accession>A0A9Q4GLI0</accession>
<dbReference type="EMBL" id="JAPMKU010000002">
    <property type="protein sequence ID" value="MCX7468395.1"/>
    <property type="molecule type" value="Genomic_DNA"/>
</dbReference>
<organism evidence="2 3">
    <name type="scientific">Corynebacterium pygosceleis</name>
    <dbReference type="NCBI Taxonomy" id="2800406"/>
    <lineage>
        <taxon>Bacteria</taxon>
        <taxon>Bacillati</taxon>
        <taxon>Actinomycetota</taxon>
        <taxon>Actinomycetes</taxon>
        <taxon>Mycobacteriales</taxon>
        <taxon>Corynebacteriaceae</taxon>
        <taxon>Corynebacterium</taxon>
    </lineage>
</organism>
<evidence type="ECO:0000313" key="3">
    <source>
        <dbReference type="Proteomes" id="UP001071478"/>
    </source>
</evidence>
<feature type="transmembrane region" description="Helical" evidence="1">
    <location>
        <begin position="150"/>
        <end position="169"/>
    </location>
</feature>
<evidence type="ECO:0000313" key="2">
    <source>
        <dbReference type="EMBL" id="MCX7468395.1"/>
    </source>
</evidence>
<dbReference type="RefSeq" id="WP_248167579.1">
    <property type="nucleotide sequence ID" value="NZ_JALNJA010000002.1"/>
</dbReference>
<comment type="caution">
    <text evidence="2">The sequence shown here is derived from an EMBL/GenBank/DDBJ whole genome shotgun (WGS) entry which is preliminary data.</text>
</comment>
<keyword evidence="1" id="KW-0812">Transmembrane</keyword>
<dbReference type="PANTHER" id="PTHR38457">
    <property type="entry name" value="REGULATOR ABRB-RELATED"/>
    <property type="match status" value="1"/>
</dbReference>
<gene>
    <name evidence="2" type="ORF">OS129_05835</name>
</gene>
<dbReference type="InterPro" id="IPR017516">
    <property type="entry name" value="AbrB_dup"/>
</dbReference>
<feature type="transmembrane region" description="Helical" evidence="1">
    <location>
        <begin position="181"/>
        <end position="200"/>
    </location>
</feature>
<evidence type="ECO:0000256" key="1">
    <source>
        <dbReference type="SAM" id="Phobius"/>
    </source>
</evidence>
<name>A0A9Q4GLI0_9CORY</name>
<dbReference type="Pfam" id="PF05145">
    <property type="entry name" value="AbrB"/>
    <property type="match status" value="1"/>
</dbReference>
<feature type="transmembrane region" description="Helical" evidence="1">
    <location>
        <begin position="230"/>
        <end position="254"/>
    </location>
</feature>
<feature type="transmembrane region" description="Helical" evidence="1">
    <location>
        <begin position="85"/>
        <end position="107"/>
    </location>
</feature>
<protein>
    <submittedName>
        <fullName evidence="2">AbrB family transcriptional regulator</fullName>
    </submittedName>
</protein>
<dbReference type="AlphaFoldDB" id="A0A9Q4GLI0"/>
<feature type="transmembrane region" description="Helical" evidence="1">
    <location>
        <begin position="207"/>
        <end position="224"/>
    </location>
</feature>
<keyword evidence="1" id="KW-1133">Transmembrane helix</keyword>
<dbReference type="NCBIfam" id="TIGR03082">
    <property type="entry name" value="Gneg_AbrB_dup"/>
    <property type="match status" value="2"/>
</dbReference>
<dbReference type="PANTHER" id="PTHR38457:SF1">
    <property type="entry name" value="REGULATOR ABRB-RELATED"/>
    <property type="match status" value="1"/>
</dbReference>
<proteinExistence type="predicted"/>
<feature type="transmembrane region" description="Helical" evidence="1">
    <location>
        <begin position="61"/>
        <end position="79"/>
    </location>
</feature>
<dbReference type="PIRSF" id="PIRSF038991">
    <property type="entry name" value="Protein_AbrB"/>
    <property type="match status" value="1"/>
</dbReference>
<feature type="transmembrane region" description="Helical" evidence="1">
    <location>
        <begin position="31"/>
        <end position="49"/>
    </location>
</feature>
<feature type="transmembrane region" description="Helical" evidence="1">
    <location>
        <begin position="9"/>
        <end position="25"/>
    </location>
</feature>
<feature type="transmembrane region" description="Helical" evidence="1">
    <location>
        <begin position="326"/>
        <end position="347"/>
    </location>
</feature>
<dbReference type="GO" id="GO:0016020">
    <property type="term" value="C:membrane"/>
    <property type="evidence" value="ECO:0007669"/>
    <property type="project" value="InterPro"/>
</dbReference>
<dbReference type="InterPro" id="IPR007820">
    <property type="entry name" value="AbrB_fam"/>
</dbReference>
<dbReference type="Proteomes" id="UP001071478">
    <property type="component" value="Unassembled WGS sequence"/>
</dbReference>
<reference evidence="2" key="1">
    <citation type="submission" date="2022-11" db="EMBL/GenBank/DDBJ databases">
        <title>Corynebacterium sp. isolated from Penguins.</title>
        <authorList>
            <person name="Sedlar K."/>
            <person name="Svec P."/>
        </authorList>
    </citation>
    <scope>NUCLEOTIDE SEQUENCE</scope>
    <source>
        <strain evidence="2">P7374</strain>
    </source>
</reference>
<feature type="transmembrane region" description="Helical" evidence="1">
    <location>
        <begin position="266"/>
        <end position="289"/>
    </location>
</feature>
<dbReference type="GO" id="GO:0010468">
    <property type="term" value="P:regulation of gene expression"/>
    <property type="evidence" value="ECO:0007669"/>
    <property type="project" value="InterPro"/>
</dbReference>